<dbReference type="PANTHER" id="PTHR30204">
    <property type="entry name" value="REDOX-CYCLING DRUG-SENSING TRANSCRIPTIONAL ACTIVATOR SOXR"/>
    <property type="match status" value="1"/>
</dbReference>
<dbReference type="Proteomes" id="UP000661077">
    <property type="component" value="Unassembled WGS sequence"/>
</dbReference>
<dbReference type="InterPro" id="IPR000551">
    <property type="entry name" value="MerR-type_HTH_dom"/>
</dbReference>
<dbReference type="InterPro" id="IPR047057">
    <property type="entry name" value="MerR_fam"/>
</dbReference>
<dbReference type="SMART" id="SM00422">
    <property type="entry name" value="HTH_MERR"/>
    <property type="match status" value="1"/>
</dbReference>
<name>A0ABS1WXL0_9GAMM</name>
<feature type="domain" description="HTH merR-type" evidence="2">
    <location>
        <begin position="1"/>
        <end position="71"/>
    </location>
</feature>
<dbReference type="PANTHER" id="PTHR30204:SF97">
    <property type="entry name" value="MERR FAMILY REGULATORY PROTEIN"/>
    <property type="match status" value="1"/>
</dbReference>
<dbReference type="SMART" id="SM00871">
    <property type="entry name" value="AraC_E_bind"/>
    <property type="match status" value="1"/>
</dbReference>
<dbReference type="PROSITE" id="PS50937">
    <property type="entry name" value="HTH_MERR_2"/>
    <property type="match status" value="1"/>
</dbReference>
<dbReference type="PROSITE" id="PS00552">
    <property type="entry name" value="HTH_MERR_1"/>
    <property type="match status" value="1"/>
</dbReference>
<evidence type="ECO:0000313" key="4">
    <source>
        <dbReference type="Proteomes" id="UP000661077"/>
    </source>
</evidence>
<evidence type="ECO:0000259" key="2">
    <source>
        <dbReference type="PROSITE" id="PS50937"/>
    </source>
</evidence>
<accession>A0ABS1WXL0</accession>
<protein>
    <submittedName>
        <fullName evidence="3">MerR family transcriptional regulator</fullName>
    </submittedName>
</protein>
<evidence type="ECO:0000256" key="1">
    <source>
        <dbReference type="ARBA" id="ARBA00023125"/>
    </source>
</evidence>
<dbReference type="InterPro" id="IPR029442">
    <property type="entry name" value="GyrI-like"/>
</dbReference>
<comment type="caution">
    <text evidence="3">The sequence shown here is derived from an EMBL/GenBank/DDBJ whole genome shotgun (WGS) entry which is preliminary data.</text>
</comment>
<gene>
    <name evidence="3" type="ORF">JM946_13000</name>
</gene>
<dbReference type="Pfam" id="PF06445">
    <property type="entry name" value="GyrI-like"/>
    <property type="match status" value="1"/>
</dbReference>
<dbReference type="Gene3D" id="3.20.80.10">
    <property type="entry name" value="Regulatory factor, effector binding domain"/>
    <property type="match status" value="1"/>
</dbReference>
<dbReference type="SUPFAM" id="SSF55136">
    <property type="entry name" value="Probable bacterial effector-binding domain"/>
    <property type="match status" value="1"/>
</dbReference>
<dbReference type="Gene3D" id="1.10.1660.10">
    <property type="match status" value="1"/>
</dbReference>
<dbReference type="SUPFAM" id="SSF46955">
    <property type="entry name" value="Putative DNA-binding domain"/>
    <property type="match status" value="1"/>
</dbReference>
<proteinExistence type="predicted"/>
<dbReference type="InterPro" id="IPR010499">
    <property type="entry name" value="AraC_E-bd"/>
</dbReference>
<sequence length="277" mass="30874">MFRIGDFSRLARVTIKTLHHYDEAGLLQPLHVDRHTGYRYYDARQLQTLHRILLLKDLGFALDQIRDLLNADAASLASVLARRREELAASIAADQSRLRRLEALQLAVDERSDASQPTVLLRESPAVEVYSIRKRVPHFGAPMQALFEAAEATVAAAQARSPASPFTIFHDLDYREQDADVEVCIPVKHGAGLEIHLLPRCAATASITYQGPYEQTPIAYAALLNWMSRSGMRLSGPLREVYHRYGADQIGYSLPAAVLTRNSVEFVTELQAPVTSI</sequence>
<organism evidence="3 4">
    <name type="scientific">Steroidobacter gossypii</name>
    <dbReference type="NCBI Taxonomy" id="2805490"/>
    <lineage>
        <taxon>Bacteria</taxon>
        <taxon>Pseudomonadati</taxon>
        <taxon>Pseudomonadota</taxon>
        <taxon>Gammaproteobacteria</taxon>
        <taxon>Steroidobacterales</taxon>
        <taxon>Steroidobacteraceae</taxon>
        <taxon>Steroidobacter</taxon>
    </lineage>
</organism>
<dbReference type="RefSeq" id="WP_203167707.1">
    <property type="nucleotide sequence ID" value="NZ_JAEVLS010000002.1"/>
</dbReference>
<evidence type="ECO:0000313" key="3">
    <source>
        <dbReference type="EMBL" id="MBM0105677.1"/>
    </source>
</evidence>
<dbReference type="CDD" id="cd01107">
    <property type="entry name" value="HTH_BmrR"/>
    <property type="match status" value="1"/>
</dbReference>
<keyword evidence="1" id="KW-0238">DNA-binding</keyword>
<dbReference type="EMBL" id="JAEVLS010000002">
    <property type="protein sequence ID" value="MBM0105677.1"/>
    <property type="molecule type" value="Genomic_DNA"/>
</dbReference>
<dbReference type="InterPro" id="IPR011256">
    <property type="entry name" value="Reg_factor_effector_dom_sf"/>
</dbReference>
<keyword evidence="4" id="KW-1185">Reference proteome</keyword>
<dbReference type="Pfam" id="PF13411">
    <property type="entry name" value="MerR_1"/>
    <property type="match status" value="1"/>
</dbReference>
<reference evidence="3 4" key="1">
    <citation type="journal article" date="2021" name="Int. J. Syst. Evol. Microbiol.">
        <title>Steroidobacter gossypii sp. nov., isolated from soil of cotton cropping field.</title>
        <authorList>
            <person name="Huang R."/>
            <person name="Yang S."/>
            <person name="Zhen C."/>
            <person name="Liu W."/>
        </authorList>
    </citation>
    <scope>NUCLEOTIDE SEQUENCE [LARGE SCALE GENOMIC DNA]</scope>
    <source>
        <strain evidence="3 4">S1-65</strain>
    </source>
</reference>
<dbReference type="InterPro" id="IPR009061">
    <property type="entry name" value="DNA-bd_dom_put_sf"/>
</dbReference>